<evidence type="ECO:0000256" key="2">
    <source>
        <dbReference type="SAM" id="SignalP"/>
    </source>
</evidence>
<reference evidence="3" key="1">
    <citation type="submission" date="2023-03" db="EMBL/GenBank/DDBJ databases">
        <title>Massive genome expansion in bonnet fungi (Mycena s.s.) driven by repeated elements and novel gene families across ecological guilds.</title>
        <authorList>
            <consortium name="Lawrence Berkeley National Laboratory"/>
            <person name="Harder C.B."/>
            <person name="Miyauchi S."/>
            <person name="Viragh M."/>
            <person name="Kuo A."/>
            <person name="Thoen E."/>
            <person name="Andreopoulos B."/>
            <person name="Lu D."/>
            <person name="Skrede I."/>
            <person name="Drula E."/>
            <person name="Henrissat B."/>
            <person name="Morin E."/>
            <person name="Kohler A."/>
            <person name="Barry K."/>
            <person name="LaButti K."/>
            <person name="Morin E."/>
            <person name="Salamov A."/>
            <person name="Lipzen A."/>
            <person name="Mereny Z."/>
            <person name="Hegedus B."/>
            <person name="Baldrian P."/>
            <person name="Stursova M."/>
            <person name="Weitz H."/>
            <person name="Taylor A."/>
            <person name="Grigoriev I.V."/>
            <person name="Nagy L.G."/>
            <person name="Martin F."/>
            <person name="Kauserud H."/>
        </authorList>
    </citation>
    <scope>NUCLEOTIDE SEQUENCE</scope>
    <source>
        <strain evidence="3">CBHHK002</strain>
    </source>
</reference>
<dbReference type="Proteomes" id="UP001218218">
    <property type="component" value="Unassembled WGS sequence"/>
</dbReference>
<proteinExistence type="predicted"/>
<feature type="chain" id="PRO_5042092485" evidence="2">
    <location>
        <begin position="20"/>
        <end position="253"/>
    </location>
</feature>
<gene>
    <name evidence="3" type="ORF">DFH08DRAFT_978969</name>
</gene>
<sequence>MRTFFFSSLFLFHSFQPDAEDAASVDEDAGPLDTDDAEHPPRTYSPGDWEATSGFPGGGWVTPPSDDEDHGPASDWVTASDDATSHDGVGINPAEAWRSWGAGTPWSWRDLPRGMLKGAPVSPLPERRARYKFSLSSPHASPDSYQTNSPERLLVVPEPISDLALNQWIQHGFLIDCEPILEAWETLAPSSRGANVGTGRNAMQELRFHALEAFRVLSLATVVASLQDTQVDLAHQILAPDSTQAELAGEDVA</sequence>
<feature type="compositionally biased region" description="Acidic residues" evidence="1">
    <location>
        <begin position="22"/>
        <end position="36"/>
    </location>
</feature>
<accession>A0AAD6YXM4</accession>
<protein>
    <submittedName>
        <fullName evidence="3">Uncharacterized protein</fullName>
    </submittedName>
</protein>
<evidence type="ECO:0000256" key="1">
    <source>
        <dbReference type="SAM" id="MobiDB-lite"/>
    </source>
</evidence>
<evidence type="ECO:0000313" key="3">
    <source>
        <dbReference type="EMBL" id="KAJ7301190.1"/>
    </source>
</evidence>
<feature type="signal peptide" evidence="2">
    <location>
        <begin position="1"/>
        <end position="19"/>
    </location>
</feature>
<comment type="caution">
    <text evidence="3">The sequence shown here is derived from an EMBL/GenBank/DDBJ whole genome shotgun (WGS) entry which is preliminary data.</text>
</comment>
<name>A0AAD6YXM4_9AGAR</name>
<keyword evidence="2" id="KW-0732">Signal</keyword>
<dbReference type="AlphaFoldDB" id="A0AAD6YXM4"/>
<feature type="region of interest" description="Disordered" evidence="1">
    <location>
        <begin position="22"/>
        <end position="73"/>
    </location>
</feature>
<organism evidence="3 4">
    <name type="scientific">Mycena albidolilacea</name>
    <dbReference type="NCBI Taxonomy" id="1033008"/>
    <lineage>
        <taxon>Eukaryota</taxon>
        <taxon>Fungi</taxon>
        <taxon>Dikarya</taxon>
        <taxon>Basidiomycota</taxon>
        <taxon>Agaricomycotina</taxon>
        <taxon>Agaricomycetes</taxon>
        <taxon>Agaricomycetidae</taxon>
        <taxon>Agaricales</taxon>
        <taxon>Marasmiineae</taxon>
        <taxon>Mycenaceae</taxon>
        <taxon>Mycena</taxon>
    </lineage>
</organism>
<keyword evidence="4" id="KW-1185">Reference proteome</keyword>
<dbReference type="EMBL" id="JARIHO010000141">
    <property type="protein sequence ID" value="KAJ7301190.1"/>
    <property type="molecule type" value="Genomic_DNA"/>
</dbReference>
<evidence type="ECO:0000313" key="4">
    <source>
        <dbReference type="Proteomes" id="UP001218218"/>
    </source>
</evidence>